<evidence type="ECO:0000259" key="8">
    <source>
        <dbReference type="Pfam" id="PF23381"/>
    </source>
</evidence>
<feature type="domain" description="Intraflagellar transport protein 122 homolog TPR" evidence="10">
    <location>
        <begin position="543"/>
        <end position="922"/>
    </location>
</feature>
<feature type="domain" description="IFT122 zinc ribbon" evidence="9">
    <location>
        <begin position="978"/>
        <end position="1019"/>
    </location>
</feature>
<reference evidence="11" key="1">
    <citation type="submission" date="2020-05" db="EMBL/GenBank/DDBJ databases">
        <title>Phylogenomic resolution of chytrid fungi.</title>
        <authorList>
            <person name="Stajich J.E."/>
            <person name="Amses K."/>
            <person name="Simmons R."/>
            <person name="Seto K."/>
            <person name="Myers J."/>
            <person name="Bonds A."/>
            <person name="Quandt C.A."/>
            <person name="Barry K."/>
            <person name="Liu P."/>
            <person name="Grigoriev I."/>
            <person name="Longcore J.E."/>
            <person name="James T.Y."/>
        </authorList>
    </citation>
    <scope>NUCLEOTIDE SEQUENCE</scope>
    <source>
        <strain evidence="11">PLAUS21</strain>
    </source>
</reference>
<comment type="caution">
    <text evidence="11">The sequence shown here is derived from an EMBL/GenBank/DDBJ whole genome shotgun (WGS) entry which is preliminary data.</text>
</comment>
<evidence type="ECO:0000256" key="2">
    <source>
        <dbReference type="ARBA" id="ARBA00019442"/>
    </source>
</evidence>
<feature type="domain" description="IFT122 first beta-propeller" evidence="8">
    <location>
        <begin position="19"/>
        <end position="193"/>
    </location>
</feature>
<dbReference type="InterPro" id="IPR057411">
    <property type="entry name" value="TPR_IFT122"/>
</dbReference>
<keyword evidence="6" id="KW-0966">Cell projection</keyword>
<dbReference type="InterPro" id="IPR056153">
    <property type="entry name" value="Beta-prop_IFT122_1st"/>
</dbReference>
<name>A0AAD5Y6C4_9FUNG</name>
<dbReference type="Pfam" id="PF23381">
    <property type="entry name" value="Beta-prop_IFT122_1st"/>
    <property type="match status" value="2"/>
</dbReference>
<gene>
    <name evidence="11" type="ORF">HK103_003515</name>
</gene>
<accession>A0AAD5Y6C4</accession>
<dbReference type="SUPFAM" id="SSF50978">
    <property type="entry name" value="WD40 repeat-like"/>
    <property type="match status" value="2"/>
</dbReference>
<dbReference type="Pfam" id="PF25295">
    <property type="entry name" value="TPR_IFT122"/>
    <property type="match status" value="1"/>
</dbReference>
<evidence type="ECO:0000256" key="5">
    <source>
        <dbReference type="ARBA" id="ARBA00023069"/>
    </source>
</evidence>
<comment type="subcellular location">
    <subcellularLocation>
        <location evidence="1">Cell projection</location>
        <location evidence="1">Cilium</location>
    </subcellularLocation>
</comment>
<organism evidence="11 12">
    <name type="scientific">Boothiomyces macroporosus</name>
    <dbReference type="NCBI Taxonomy" id="261099"/>
    <lineage>
        <taxon>Eukaryota</taxon>
        <taxon>Fungi</taxon>
        <taxon>Fungi incertae sedis</taxon>
        <taxon>Chytridiomycota</taxon>
        <taxon>Chytridiomycota incertae sedis</taxon>
        <taxon>Chytridiomycetes</taxon>
        <taxon>Rhizophydiales</taxon>
        <taxon>Terramycetaceae</taxon>
        <taxon>Boothiomyces</taxon>
    </lineage>
</organism>
<dbReference type="Gene3D" id="1.25.40.470">
    <property type="match status" value="1"/>
</dbReference>
<dbReference type="Pfam" id="PF25144">
    <property type="entry name" value="Zn_ribbon_IFT122"/>
    <property type="match status" value="1"/>
</dbReference>
<dbReference type="AlphaFoldDB" id="A0AAD5Y6C4"/>
<dbReference type="Pfam" id="PF23377">
    <property type="entry name" value="Beta-prop_IFT122_2nd"/>
    <property type="match status" value="1"/>
</dbReference>
<keyword evidence="12" id="KW-1185">Reference proteome</keyword>
<evidence type="ECO:0000259" key="7">
    <source>
        <dbReference type="Pfam" id="PF23377"/>
    </source>
</evidence>
<dbReference type="Proteomes" id="UP001210925">
    <property type="component" value="Unassembled WGS sequence"/>
</dbReference>
<dbReference type="InterPro" id="IPR056838">
    <property type="entry name" value="Zn_ribbon_IFT122"/>
</dbReference>
<dbReference type="Gene3D" id="2.130.10.10">
    <property type="entry name" value="YVTN repeat-like/Quinoprotein amine dehydrogenase"/>
    <property type="match status" value="3"/>
</dbReference>
<dbReference type="GO" id="GO:0061512">
    <property type="term" value="P:protein localization to cilium"/>
    <property type="evidence" value="ECO:0007669"/>
    <property type="project" value="TreeGrafter"/>
</dbReference>
<evidence type="ECO:0000256" key="1">
    <source>
        <dbReference type="ARBA" id="ARBA00004138"/>
    </source>
</evidence>
<feature type="domain" description="IFT122 first beta-propeller" evidence="8">
    <location>
        <begin position="194"/>
        <end position="276"/>
    </location>
</feature>
<keyword evidence="3" id="KW-0853">WD repeat</keyword>
<dbReference type="GO" id="GO:1905515">
    <property type="term" value="P:non-motile cilium assembly"/>
    <property type="evidence" value="ECO:0007669"/>
    <property type="project" value="TreeGrafter"/>
</dbReference>
<dbReference type="EMBL" id="JADGKB010000026">
    <property type="protein sequence ID" value="KAJ3258555.1"/>
    <property type="molecule type" value="Genomic_DNA"/>
</dbReference>
<dbReference type="InterPro" id="IPR015943">
    <property type="entry name" value="WD40/YVTN_repeat-like_dom_sf"/>
</dbReference>
<keyword evidence="4" id="KW-0677">Repeat</keyword>
<feature type="domain" description="IFT122 second beta-propeller" evidence="7">
    <location>
        <begin position="281"/>
        <end position="535"/>
    </location>
</feature>
<dbReference type="PANTHER" id="PTHR12764">
    <property type="entry name" value="WD REPEAT DOMAIN-RELATED"/>
    <property type="match status" value="1"/>
</dbReference>
<evidence type="ECO:0000259" key="10">
    <source>
        <dbReference type="Pfam" id="PF25295"/>
    </source>
</evidence>
<dbReference type="InterPro" id="IPR036322">
    <property type="entry name" value="WD40_repeat_dom_sf"/>
</dbReference>
<sequence length="1139" mass="129666">MKTLQTWTDRVQDANGVAQPIYDVIFIQDGSKVVAAAGSELLIYNAMEGNLIKALKAHKDSVICLSPLLGGGFASGGADKQVIIWSNVFQGILKYSHADTIQSISQNPVTGVVLTCTGSDFGLWTPDIKAVPKTKVPSKICCSSWSPDGQQFAIGLYNGHISIRSVTGEEQVRIERGTSPIWSLAWSQAPDLESNILAVADWSQKLSFFQLSGRQLGKDRYLGFDPTSVNLWTADGIQVGLICKKDGWIWSCKASPTAPYIAVGSADGTISLYQVVFNTVHGFYEDKYAYRQNLTDVVIQNLTTSHCARIKCRDYIKKIALYKDCLAVQIPDRVIVYELFHDEQGDMHYRIKEKIHKNFECNMLVVASQNILICNENKLQQYSMDGEQEHEWFFESPIKFIKVLGGPKRKEGVLLGMKSGEVLKIFINNPFPINLIKHSFPISCADINLTKKKLAVVDEQNTCIVYDLATKDLLFQDQNVTSLAWNAELEDSLCLSGNGELQIKVNSFLSHQQRLDGLAIGFKGAKVFSLNNNTMSTIDIPLSIQMNRFIDDADFQAAFKIACLGVPESDWKKLAMQAMEKLDLDIAKKSFIRVKEYKYLEAIRVIEKMKQEGRKETDLFLAEVAAYFENYHEVKSGNPQRAIEMFTQLNMWENATQIAEESNENTQDILKRKAQIQEDRNDTLAAAMTYEQVGDYAHAIELLGVGGWTDKLIEIVRKLPGSETDLLNKCVEIFKKKNNTAYAIETLKKSGDILSLLGIYISLQQWEEVFKIGETNPEFSEQIYLPYGNWLAMNDRFEEAQIYYTKAGRADEAIRVLKLLSDNAILQHRYKDAAYYFWSLSKESLNFNSKRFGVAQRDFNINSVKNWRTYYDLAEVYYAYTQIYSYIEDPFTFSSPESLLNSSKFVLSYILNKPSVPGISKIYTLYCMAKISFKLGCYKLCRFAFEKLMAMKLPLTWQETVDLAALSVRAMPLTDKVEYQPICYNCSTTNPIFNSKSNSCTTCKEPFVYSFYSFDNLPLTRFVPHPDITEEECLKYIQMDPPISKRDEDLFNSHLLAMSQEDGEYKPIVFSKEQLISLDPQEVFIRNLGQKEYYRLRPSDIHIIMCDLCQHFFVEDEWNYQLLLEGQCPFCRAKKDIAG</sequence>
<evidence type="ECO:0000313" key="11">
    <source>
        <dbReference type="EMBL" id="KAJ3258555.1"/>
    </source>
</evidence>
<dbReference type="PANTHER" id="PTHR12764:SF4">
    <property type="entry name" value="INTRAFLAGELLAR TRANSPORT PROTEIN 122 HOMOLOG"/>
    <property type="match status" value="1"/>
</dbReference>
<dbReference type="SMART" id="SM00320">
    <property type="entry name" value="WD40"/>
    <property type="match status" value="5"/>
</dbReference>
<dbReference type="InterPro" id="IPR039857">
    <property type="entry name" value="Ift122/121"/>
</dbReference>
<dbReference type="InterPro" id="IPR056152">
    <property type="entry name" value="Beta-prop_IFT122_2nd"/>
</dbReference>
<dbReference type="GO" id="GO:0097730">
    <property type="term" value="C:non-motile cilium"/>
    <property type="evidence" value="ECO:0007669"/>
    <property type="project" value="TreeGrafter"/>
</dbReference>
<evidence type="ECO:0000259" key="9">
    <source>
        <dbReference type="Pfam" id="PF25144"/>
    </source>
</evidence>
<dbReference type="GO" id="GO:0035721">
    <property type="term" value="P:intraciliary retrograde transport"/>
    <property type="evidence" value="ECO:0007669"/>
    <property type="project" value="TreeGrafter"/>
</dbReference>
<protein>
    <recommendedName>
        <fullName evidence="2">Intraflagellar transport protein 122 homolog</fullName>
    </recommendedName>
</protein>
<evidence type="ECO:0000256" key="4">
    <source>
        <dbReference type="ARBA" id="ARBA00022737"/>
    </source>
</evidence>
<evidence type="ECO:0000313" key="12">
    <source>
        <dbReference type="Proteomes" id="UP001210925"/>
    </source>
</evidence>
<dbReference type="InterPro" id="IPR001680">
    <property type="entry name" value="WD40_rpt"/>
</dbReference>
<proteinExistence type="predicted"/>
<evidence type="ECO:0000256" key="6">
    <source>
        <dbReference type="ARBA" id="ARBA00023273"/>
    </source>
</evidence>
<keyword evidence="5" id="KW-0969">Cilium</keyword>
<dbReference type="GO" id="GO:0030991">
    <property type="term" value="C:intraciliary transport particle A"/>
    <property type="evidence" value="ECO:0007669"/>
    <property type="project" value="TreeGrafter"/>
</dbReference>
<evidence type="ECO:0000256" key="3">
    <source>
        <dbReference type="ARBA" id="ARBA00022574"/>
    </source>
</evidence>